<dbReference type="Proteomes" id="UP000627205">
    <property type="component" value="Unassembled WGS sequence"/>
</dbReference>
<comment type="caution">
    <text evidence="15">The sequence shown here is derived from an EMBL/GenBank/DDBJ whole genome shotgun (WGS) entry which is preliminary data.</text>
</comment>
<keyword evidence="16" id="KW-1185">Reference proteome</keyword>
<comment type="catalytic activity">
    <reaction evidence="12">
        <text>a hydroperoxide + [thioredoxin]-dithiol = an alcohol + [thioredoxin]-disulfide + H2O</text>
        <dbReference type="Rhea" id="RHEA:62620"/>
        <dbReference type="Rhea" id="RHEA-COMP:10698"/>
        <dbReference type="Rhea" id="RHEA-COMP:10700"/>
        <dbReference type="ChEBI" id="CHEBI:15377"/>
        <dbReference type="ChEBI" id="CHEBI:29950"/>
        <dbReference type="ChEBI" id="CHEBI:30879"/>
        <dbReference type="ChEBI" id="CHEBI:35924"/>
        <dbReference type="ChEBI" id="CHEBI:50058"/>
        <dbReference type="EC" id="1.11.1.24"/>
    </reaction>
</comment>
<accession>A0A8J3F538</accession>
<dbReference type="EMBL" id="BMDP01000001">
    <property type="protein sequence ID" value="GGI53176.1"/>
    <property type="molecule type" value="Genomic_DNA"/>
</dbReference>
<dbReference type="SUPFAM" id="SSF52833">
    <property type="entry name" value="Thioredoxin-like"/>
    <property type="match status" value="1"/>
</dbReference>
<reference evidence="15" key="2">
    <citation type="submission" date="2020-09" db="EMBL/GenBank/DDBJ databases">
        <authorList>
            <person name="Sun Q."/>
            <person name="Sedlacek I."/>
        </authorList>
    </citation>
    <scope>NUCLEOTIDE SEQUENCE</scope>
    <source>
        <strain evidence="15">CCM 7664</strain>
    </source>
</reference>
<sequence length="164" mass="18456">MDQQSAPAERPSALDMMVPEFSAPMTGGRDFQLSDYKGKKIVLYFYPKDNTPGCTTEGMQFRDLYEQFRAADAEIIGVSRDSLRSHDGFKSKLGLPFELISDPDETVCIMFDVMKMKNMYGKKVRGVERSTFIIDGSGKLVKEWRGVKVPGHIDEVLDFVKALA</sequence>
<dbReference type="PANTHER" id="PTHR42801">
    <property type="entry name" value="THIOREDOXIN-DEPENDENT PEROXIDE REDUCTASE"/>
    <property type="match status" value="1"/>
</dbReference>
<dbReference type="GO" id="GO:0045454">
    <property type="term" value="P:cell redox homeostasis"/>
    <property type="evidence" value="ECO:0007669"/>
    <property type="project" value="TreeGrafter"/>
</dbReference>
<keyword evidence="5" id="KW-0049">Antioxidant</keyword>
<evidence type="ECO:0000256" key="10">
    <source>
        <dbReference type="ARBA" id="ARBA00038489"/>
    </source>
</evidence>
<evidence type="ECO:0000256" key="8">
    <source>
        <dbReference type="ARBA" id="ARBA00023284"/>
    </source>
</evidence>
<proteinExistence type="inferred from homology"/>
<dbReference type="GO" id="GO:0005737">
    <property type="term" value="C:cytoplasm"/>
    <property type="evidence" value="ECO:0007669"/>
    <property type="project" value="TreeGrafter"/>
</dbReference>
<keyword evidence="8" id="KW-0676">Redox-active center</keyword>
<evidence type="ECO:0000313" key="15">
    <source>
        <dbReference type="EMBL" id="GGI53176.1"/>
    </source>
</evidence>
<evidence type="ECO:0000256" key="13">
    <source>
        <dbReference type="PIRSR" id="PIRSR000239-1"/>
    </source>
</evidence>
<evidence type="ECO:0000256" key="5">
    <source>
        <dbReference type="ARBA" id="ARBA00022862"/>
    </source>
</evidence>
<dbReference type="PANTHER" id="PTHR42801:SF4">
    <property type="entry name" value="AHPC_TSA FAMILY PROTEIN"/>
    <property type="match status" value="1"/>
</dbReference>
<dbReference type="FunFam" id="3.40.30.10:FF:000007">
    <property type="entry name" value="Thioredoxin-dependent thiol peroxidase"/>
    <property type="match status" value="1"/>
</dbReference>
<evidence type="ECO:0000256" key="1">
    <source>
        <dbReference type="ARBA" id="ARBA00003330"/>
    </source>
</evidence>
<keyword evidence="7" id="KW-1015">Disulfide bond</keyword>
<comment type="function">
    <text evidence="1">Thiol-specific peroxidase that catalyzes the reduction of hydrogen peroxide and organic hydroperoxides to water and alcohols, respectively. Plays a role in cell protection against oxidative stress by detoxifying peroxides and as sensor of hydrogen peroxide-mediated signaling events.</text>
</comment>
<evidence type="ECO:0000256" key="7">
    <source>
        <dbReference type="ARBA" id="ARBA00023157"/>
    </source>
</evidence>
<comment type="subunit">
    <text evidence="2">Monomer.</text>
</comment>
<dbReference type="PIRSF" id="PIRSF000239">
    <property type="entry name" value="AHPC"/>
    <property type="match status" value="1"/>
</dbReference>
<evidence type="ECO:0000313" key="16">
    <source>
        <dbReference type="Proteomes" id="UP000627205"/>
    </source>
</evidence>
<dbReference type="CDD" id="cd03017">
    <property type="entry name" value="PRX_BCP"/>
    <property type="match status" value="1"/>
</dbReference>
<reference evidence="15" key="1">
    <citation type="journal article" date="2014" name="Int. J. Syst. Evol. Microbiol.">
        <title>Complete genome sequence of Corynebacterium casei LMG S-19264T (=DSM 44701T), isolated from a smear-ripened cheese.</title>
        <authorList>
            <consortium name="US DOE Joint Genome Institute (JGI-PGF)"/>
            <person name="Walter F."/>
            <person name="Albersmeier A."/>
            <person name="Kalinowski J."/>
            <person name="Ruckert C."/>
        </authorList>
    </citation>
    <scope>NUCLEOTIDE SEQUENCE</scope>
    <source>
        <strain evidence="15">CCM 7664</strain>
    </source>
</reference>
<dbReference type="Gene3D" id="3.40.30.10">
    <property type="entry name" value="Glutaredoxin"/>
    <property type="match status" value="1"/>
</dbReference>
<dbReference type="RefSeq" id="WP_188419966.1">
    <property type="nucleotide sequence ID" value="NZ_BMDP01000001.1"/>
</dbReference>
<evidence type="ECO:0000256" key="6">
    <source>
        <dbReference type="ARBA" id="ARBA00023002"/>
    </source>
</evidence>
<keyword evidence="6" id="KW-0560">Oxidoreductase</keyword>
<dbReference type="PROSITE" id="PS51352">
    <property type="entry name" value="THIOREDOXIN_2"/>
    <property type="match status" value="1"/>
</dbReference>
<dbReference type="AlphaFoldDB" id="A0A8J3F538"/>
<evidence type="ECO:0000256" key="12">
    <source>
        <dbReference type="ARBA" id="ARBA00049091"/>
    </source>
</evidence>
<dbReference type="InterPro" id="IPR036249">
    <property type="entry name" value="Thioredoxin-like_sf"/>
</dbReference>
<dbReference type="Pfam" id="PF00578">
    <property type="entry name" value="AhpC-TSA"/>
    <property type="match status" value="1"/>
</dbReference>
<evidence type="ECO:0000256" key="11">
    <source>
        <dbReference type="ARBA" id="ARBA00042639"/>
    </source>
</evidence>
<name>A0A8J3F538_9BURK</name>
<evidence type="ECO:0000256" key="3">
    <source>
        <dbReference type="ARBA" id="ARBA00013017"/>
    </source>
</evidence>
<protein>
    <recommendedName>
        <fullName evidence="3">thioredoxin-dependent peroxiredoxin</fullName>
        <ecNumber evidence="3">1.11.1.24</ecNumber>
    </recommendedName>
    <alternativeName>
        <fullName evidence="9">Thioredoxin peroxidase</fullName>
    </alternativeName>
    <alternativeName>
        <fullName evidence="11">Thioredoxin-dependent peroxiredoxin Bcp</fullName>
    </alternativeName>
</protein>
<evidence type="ECO:0000256" key="4">
    <source>
        <dbReference type="ARBA" id="ARBA00022559"/>
    </source>
</evidence>
<dbReference type="GO" id="GO:0034599">
    <property type="term" value="P:cellular response to oxidative stress"/>
    <property type="evidence" value="ECO:0007669"/>
    <property type="project" value="TreeGrafter"/>
</dbReference>
<evidence type="ECO:0000259" key="14">
    <source>
        <dbReference type="PROSITE" id="PS51352"/>
    </source>
</evidence>
<evidence type="ECO:0000256" key="9">
    <source>
        <dbReference type="ARBA" id="ARBA00032824"/>
    </source>
</evidence>
<dbReference type="InterPro" id="IPR050924">
    <property type="entry name" value="Peroxiredoxin_BCP/PrxQ"/>
</dbReference>
<dbReference type="InterPro" id="IPR024706">
    <property type="entry name" value="Peroxiredoxin_AhpC-typ"/>
</dbReference>
<evidence type="ECO:0000256" key="2">
    <source>
        <dbReference type="ARBA" id="ARBA00011245"/>
    </source>
</evidence>
<organism evidence="15 16">
    <name type="scientific">Oxalicibacterium solurbis</name>
    <dbReference type="NCBI Taxonomy" id="69280"/>
    <lineage>
        <taxon>Bacteria</taxon>
        <taxon>Pseudomonadati</taxon>
        <taxon>Pseudomonadota</taxon>
        <taxon>Betaproteobacteria</taxon>
        <taxon>Burkholderiales</taxon>
        <taxon>Oxalobacteraceae</taxon>
        <taxon>Oxalicibacterium</taxon>
    </lineage>
</organism>
<gene>
    <name evidence="15" type="ORF">GCM10011430_03500</name>
</gene>
<dbReference type="InterPro" id="IPR000866">
    <property type="entry name" value="AhpC/TSA"/>
</dbReference>
<dbReference type="InterPro" id="IPR013766">
    <property type="entry name" value="Thioredoxin_domain"/>
</dbReference>
<dbReference type="GO" id="GO:0008379">
    <property type="term" value="F:thioredoxin peroxidase activity"/>
    <property type="evidence" value="ECO:0007669"/>
    <property type="project" value="TreeGrafter"/>
</dbReference>
<keyword evidence="4" id="KW-0575">Peroxidase</keyword>
<feature type="domain" description="Thioredoxin" evidence="14">
    <location>
        <begin position="12"/>
        <end position="164"/>
    </location>
</feature>
<feature type="active site" description="Cysteine sulfenic acid (-SOH) intermediate; for peroxidase activity" evidence="13">
    <location>
        <position position="54"/>
    </location>
</feature>
<comment type="similarity">
    <text evidence="10">Belongs to the peroxiredoxin family. BCP/PrxQ subfamily.</text>
</comment>
<dbReference type="EC" id="1.11.1.24" evidence="3"/>